<dbReference type="EMBL" id="FOVE01000006">
    <property type="protein sequence ID" value="SFN29241.1"/>
    <property type="molecule type" value="Genomic_DNA"/>
</dbReference>
<dbReference type="AlphaFoldDB" id="A0A1I4XTP0"/>
<dbReference type="PANTHER" id="PTHR45138">
    <property type="entry name" value="REGULATORY COMPONENTS OF SENSORY TRANSDUCTION SYSTEM"/>
    <property type="match status" value="1"/>
</dbReference>
<dbReference type="GO" id="GO:0005886">
    <property type="term" value="C:plasma membrane"/>
    <property type="evidence" value="ECO:0007669"/>
    <property type="project" value="TreeGrafter"/>
</dbReference>
<dbReference type="OrthoDB" id="8522032at2"/>
<dbReference type="FunFam" id="3.30.70.270:FF:000001">
    <property type="entry name" value="Diguanylate cyclase domain protein"/>
    <property type="match status" value="1"/>
</dbReference>
<dbReference type="Pfam" id="PF00990">
    <property type="entry name" value="GGDEF"/>
    <property type="match status" value="1"/>
</dbReference>
<evidence type="ECO:0000256" key="4">
    <source>
        <dbReference type="SAM" id="Coils"/>
    </source>
</evidence>
<feature type="repeat" description="TPR" evidence="3">
    <location>
        <begin position="86"/>
        <end position="119"/>
    </location>
</feature>
<dbReference type="RefSeq" id="WP_091192494.1">
    <property type="nucleotide sequence ID" value="NZ_FOVE01000006.1"/>
</dbReference>
<feature type="coiled-coil region" evidence="4">
    <location>
        <begin position="323"/>
        <end position="359"/>
    </location>
</feature>
<dbReference type="InterPro" id="IPR019734">
    <property type="entry name" value="TPR_rpt"/>
</dbReference>
<gene>
    <name evidence="6" type="ORF">SAMN05660284_01109</name>
</gene>
<dbReference type="Pfam" id="PF13424">
    <property type="entry name" value="TPR_12"/>
    <property type="match status" value="2"/>
</dbReference>
<evidence type="ECO:0000256" key="2">
    <source>
        <dbReference type="ARBA" id="ARBA00034247"/>
    </source>
</evidence>
<dbReference type="STRING" id="83765.SAMN05660284_01109"/>
<comment type="catalytic activity">
    <reaction evidence="2">
        <text>2 GTP = 3',3'-c-di-GMP + 2 diphosphate</text>
        <dbReference type="Rhea" id="RHEA:24898"/>
        <dbReference type="ChEBI" id="CHEBI:33019"/>
        <dbReference type="ChEBI" id="CHEBI:37565"/>
        <dbReference type="ChEBI" id="CHEBI:58805"/>
        <dbReference type="EC" id="2.7.7.65"/>
    </reaction>
</comment>
<dbReference type="Gene3D" id="1.25.40.10">
    <property type="entry name" value="Tetratricopeptide repeat domain"/>
    <property type="match status" value="2"/>
</dbReference>
<dbReference type="InterPro" id="IPR011990">
    <property type="entry name" value="TPR-like_helical_dom_sf"/>
</dbReference>
<dbReference type="InterPro" id="IPR050469">
    <property type="entry name" value="Diguanylate_Cyclase"/>
</dbReference>
<keyword evidence="4" id="KW-0175">Coiled coil</keyword>
<dbReference type="SMART" id="SM00028">
    <property type="entry name" value="TPR"/>
    <property type="match status" value="6"/>
</dbReference>
<dbReference type="CDD" id="cd01949">
    <property type="entry name" value="GGDEF"/>
    <property type="match status" value="1"/>
</dbReference>
<evidence type="ECO:0000313" key="6">
    <source>
        <dbReference type="EMBL" id="SFN29241.1"/>
    </source>
</evidence>
<dbReference type="InterPro" id="IPR029787">
    <property type="entry name" value="Nucleotide_cyclase"/>
</dbReference>
<sequence>MTVPEEIDSLNQRAHTLYREKSAEAQALAEEACALSVRIGYRQGYLHGLINHGRALTLQGGYQEAIPLFAHALSLAEESKLSAIVADALQEIARAHFAVAEYDEALQYWSRCLDVSHSAQAHDAWLRALIGLGQIYNAHGDFTSALAHHRWALNSWKEGDDPTLYVAAAINVGVDLYQQQRLDEALEILAQTRSANSEQKAEIHSILGLIHLAKGCMAQAEQELRAALDINRAQGNALGYATNLLSLGRLAMARGEYDAAQSLLEKALEKANTMGTPHLLLQIELALAESHEARSEWQQALCHFKRYHEQQLLLSRHTSPHRIQAMEMQLEVEKARMENAQLRRKHASERQERRRVERMASEDTLTGLLNRRGMELSADSLLALANDPVCALMIDVDHFKATNDTWGHEIGDKVLRQIGALLKSGCRQGDLVARWGGEEFAVLLQNRDGAQGAEVAERLRRLVQEWTWERIAPGLAATISVGVAQYHVDSDLAGVIQCADEKLYEAKRTGRNKVVFREAVHHRVAMS</sequence>
<dbReference type="EC" id="2.7.7.65" evidence="1"/>
<dbReference type="Proteomes" id="UP000242869">
    <property type="component" value="Unassembled WGS sequence"/>
</dbReference>
<name>A0A1I4XTP0_9NEIS</name>
<evidence type="ECO:0000259" key="5">
    <source>
        <dbReference type="PROSITE" id="PS50887"/>
    </source>
</evidence>
<feature type="domain" description="GGDEF" evidence="5">
    <location>
        <begin position="387"/>
        <end position="519"/>
    </location>
</feature>
<proteinExistence type="predicted"/>
<dbReference type="SUPFAM" id="SSF48452">
    <property type="entry name" value="TPR-like"/>
    <property type="match status" value="1"/>
</dbReference>
<protein>
    <recommendedName>
        <fullName evidence="1">diguanylate cyclase</fullName>
        <ecNumber evidence="1">2.7.7.65</ecNumber>
    </recommendedName>
</protein>
<dbReference type="InterPro" id="IPR000160">
    <property type="entry name" value="GGDEF_dom"/>
</dbReference>
<dbReference type="GO" id="GO:0052621">
    <property type="term" value="F:diguanylate cyclase activity"/>
    <property type="evidence" value="ECO:0007669"/>
    <property type="project" value="UniProtKB-EC"/>
</dbReference>
<dbReference type="SUPFAM" id="SSF55073">
    <property type="entry name" value="Nucleotide cyclase"/>
    <property type="match status" value="1"/>
</dbReference>
<keyword evidence="3" id="KW-0802">TPR repeat</keyword>
<dbReference type="NCBIfam" id="TIGR00254">
    <property type="entry name" value="GGDEF"/>
    <property type="match status" value="1"/>
</dbReference>
<keyword evidence="7" id="KW-1185">Reference proteome</keyword>
<dbReference type="PROSITE" id="PS50005">
    <property type="entry name" value="TPR"/>
    <property type="match status" value="1"/>
</dbReference>
<dbReference type="GO" id="GO:0043709">
    <property type="term" value="P:cell adhesion involved in single-species biofilm formation"/>
    <property type="evidence" value="ECO:0007669"/>
    <property type="project" value="TreeGrafter"/>
</dbReference>
<evidence type="ECO:0000313" key="7">
    <source>
        <dbReference type="Proteomes" id="UP000242869"/>
    </source>
</evidence>
<organism evidence="6 7">
    <name type="scientific">Formivibrio citricus</name>
    <dbReference type="NCBI Taxonomy" id="83765"/>
    <lineage>
        <taxon>Bacteria</taxon>
        <taxon>Pseudomonadati</taxon>
        <taxon>Pseudomonadota</taxon>
        <taxon>Betaproteobacteria</taxon>
        <taxon>Neisseriales</taxon>
        <taxon>Chitinibacteraceae</taxon>
        <taxon>Formivibrio</taxon>
    </lineage>
</organism>
<evidence type="ECO:0000256" key="3">
    <source>
        <dbReference type="PROSITE-ProRule" id="PRU00339"/>
    </source>
</evidence>
<dbReference type="PANTHER" id="PTHR45138:SF9">
    <property type="entry name" value="DIGUANYLATE CYCLASE DGCM-RELATED"/>
    <property type="match status" value="1"/>
</dbReference>
<evidence type="ECO:0000256" key="1">
    <source>
        <dbReference type="ARBA" id="ARBA00012528"/>
    </source>
</evidence>
<dbReference type="InterPro" id="IPR043128">
    <property type="entry name" value="Rev_trsase/Diguanyl_cyclase"/>
</dbReference>
<accession>A0A1I4XTP0</accession>
<dbReference type="GO" id="GO:1902201">
    <property type="term" value="P:negative regulation of bacterial-type flagellum-dependent cell motility"/>
    <property type="evidence" value="ECO:0007669"/>
    <property type="project" value="TreeGrafter"/>
</dbReference>
<dbReference type="Gene3D" id="3.30.70.270">
    <property type="match status" value="1"/>
</dbReference>
<dbReference type="SMART" id="SM00267">
    <property type="entry name" value="GGDEF"/>
    <property type="match status" value="1"/>
</dbReference>
<reference evidence="7" key="1">
    <citation type="submission" date="2016-10" db="EMBL/GenBank/DDBJ databases">
        <authorList>
            <person name="Varghese N."/>
            <person name="Submissions S."/>
        </authorList>
    </citation>
    <scope>NUCLEOTIDE SEQUENCE [LARGE SCALE GENOMIC DNA]</scope>
    <source>
        <strain evidence="7">DSM 6150</strain>
    </source>
</reference>
<dbReference type="PROSITE" id="PS50887">
    <property type="entry name" value="GGDEF"/>
    <property type="match status" value="1"/>
</dbReference>